<dbReference type="AlphaFoldDB" id="A0A7N0RED5"/>
<dbReference type="SUPFAM" id="SSF53474">
    <property type="entry name" value="alpha/beta-Hydrolases"/>
    <property type="match status" value="1"/>
</dbReference>
<keyword evidence="3 5" id="KW-0442">Lipid degradation</keyword>
<dbReference type="EC" id="3.1.1.-" evidence="5"/>
<dbReference type="Gene3D" id="3.40.50.1820">
    <property type="entry name" value="alpha/beta hydrolase"/>
    <property type="match status" value="1"/>
</dbReference>
<dbReference type="GO" id="GO:0008970">
    <property type="term" value="F:phospholipase A1 activity"/>
    <property type="evidence" value="ECO:0007669"/>
    <property type="project" value="UniProtKB-UniRule"/>
</dbReference>
<evidence type="ECO:0000256" key="3">
    <source>
        <dbReference type="ARBA" id="ARBA00022963"/>
    </source>
</evidence>
<dbReference type="EnsemblPlants" id="Kaladp0010s0039.1.v1.1">
    <property type="protein sequence ID" value="Kaladp0010s0039.1.v1.1"/>
    <property type="gene ID" value="Kaladp0010s0039.v1.1"/>
</dbReference>
<evidence type="ECO:0000259" key="6">
    <source>
        <dbReference type="Pfam" id="PF01764"/>
    </source>
</evidence>
<feature type="domain" description="Fungal lipase-type" evidence="6">
    <location>
        <begin position="171"/>
        <end position="330"/>
    </location>
</feature>
<dbReference type="Gramene" id="Kaladp0010s0039.1.v1.1">
    <property type="protein sequence ID" value="Kaladp0010s0039.1.v1.1"/>
    <property type="gene ID" value="Kaladp0010s0039.v1.1"/>
</dbReference>
<proteinExistence type="inferred from homology"/>
<evidence type="ECO:0000256" key="2">
    <source>
        <dbReference type="ARBA" id="ARBA00022801"/>
    </source>
</evidence>
<keyword evidence="8" id="KW-1185">Reference proteome</keyword>
<dbReference type="InterPro" id="IPR029058">
    <property type="entry name" value="AB_hydrolase_fold"/>
</dbReference>
<dbReference type="Pfam" id="PF01764">
    <property type="entry name" value="Lipase_3"/>
    <property type="match status" value="1"/>
</dbReference>
<evidence type="ECO:0000313" key="8">
    <source>
        <dbReference type="Proteomes" id="UP000594263"/>
    </source>
</evidence>
<protein>
    <recommendedName>
        <fullName evidence="5">Phospholipase A1</fullName>
        <ecNumber evidence="5">3.1.1.-</ecNumber>
    </recommendedName>
</protein>
<dbReference type="Proteomes" id="UP000594263">
    <property type="component" value="Unplaced"/>
</dbReference>
<comment type="function">
    <text evidence="5">Acylhydrolase that catalyzes the hydrolysis of phospholipids at the sn-1 position.</text>
</comment>
<dbReference type="InterPro" id="IPR002921">
    <property type="entry name" value="Fungal_lipase-type"/>
</dbReference>
<accession>A0A7N0RED5</accession>
<evidence type="ECO:0000256" key="5">
    <source>
        <dbReference type="RuleBase" id="RU367093"/>
    </source>
</evidence>
<evidence type="ECO:0000313" key="7">
    <source>
        <dbReference type="EnsemblPlants" id="Kaladp0010s0039.1.v1.1"/>
    </source>
</evidence>
<comment type="similarity">
    <text evidence="1 5">Belongs to the AB hydrolase superfamily. Lipase family.</text>
</comment>
<dbReference type="InterPro" id="IPR033556">
    <property type="entry name" value="PLA"/>
</dbReference>
<dbReference type="CDD" id="cd00519">
    <property type="entry name" value="Lipase_3"/>
    <property type="match status" value="1"/>
</dbReference>
<name>A0A7N0RED5_KALFE</name>
<dbReference type="FunFam" id="3.40.50.1820:FF:000065">
    <property type="entry name" value="Phospholipase A1-II 3"/>
    <property type="match status" value="1"/>
</dbReference>
<evidence type="ECO:0000256" key="1">
    <source>
        <dbReference type="ARBA" id="ARBA00010701"/>
    </source>
</evidence>
<organism evidence="7 8">
    <name type="scientific">Kalanchoe fedtschenkoi</name>
    <name type="common">Lavender scallops</name>
    <name type="synonym">South American air plant</name>
    <dbReference type="NCBI Taxonomy" id="63787"/>
    <lineage>
        <taxon>Eukaryota</taxon>
        <taxon>Viridiplantae</taxon>
        <taxon>Streptophyta</taxon>
        <taxon>Embryophyta</taxon>
        <taxon>Tracheophyta</taxon>
        <taxon>Spermatophyta</taxon>
        <taxon>Magnoliopsida</taxon>
        <taxon>eudicotyledons</taxon>
        <taxon>Gunneridae</taxon>
        <taxon>Pentapetalae</taxon>
        <taxon>Saxifragales</taxon>
        <taxon>Crassulaceae</taxon>
        <taxon>Kalanchoe</taxon>
    </lineage>
</organism>
<dbReference type="PANTHER" id="PTHR31828">
    <property type="entry name" value="PHOSPHOLIPASE A1-IIGAMMA"/>
    <property type="match status" value="1"/>
</dbReference>
<keyword evidence="4 5" id="KW-0443">Lipid metabolism</keyword>
<dbReference type="GO" id="GO:0016042">
    <property type="term" value="P:lipid catabolic process"/>
    <property type="evidence" value="ECO:0007669"/>
    <property type="project" value="UniProtKB-UniRule"/>
</dbReference>
<dbReference type="GO" id="GO:0005737">
    <property type="term" value="C:cytoplasm"/>
    <property type="evidence" value="ECO:0007669"/>
    <property type="project" value="UniProtKB-ARBA"/>
</dbReference>
<keyword evidence="2 5" id="KW-0378">Hydrolase</keyword>
<dbReference type="OMA" id="WKLLDHE"/>
<sequence>MSKGKAKYSHWRSSHAMKKCFHLNCFNMQRDGRFEVERSSGWRRLSGAHHWEGMLDPLDLDLRKYLLGYGEMAQATYDAFDTEKASRYAGASRYARRNLFDRVGISKSTSSIAPNYQVTKYFYATSNLDVPEAFILRSLSREAWSKESNWMGFVAVATDEGRRRMGRRDVVIAWRGTVTTLEWVKDFQFNLVPASKLFDQSDDLRVHQGWYSIYTSSDPRSPYNKTSARDQVLAEVRRLVDLYEGEEMSITITGHSLGAAVGTLNAMDIVAHGLHRPRRKPERPHLVTALLFACPRVGDSSFKKAFDKLKDLRVLRVKNAMDVVPGYPMIGYWDVGEELAIDTRKSGYLKAPGGMVSWHNLEAYLHGVAGTQGPKGGFRLEVDRSVALVNKSMDGLRDEFLVPASWWCEKDKGMVQMPDGSWKLMDHESDDDNQ</sequence>
<evidence type="ECO:0000256" key="4">
    <source>
        <dbReference type="ARBA" id="ARBA00023098"/>
    </source>
</evidence>
<reference evidence="7" key="1">
    <citation type="submission" date="2021-01" db="UniProtKB">
        <authorList>
            <consortium name="EnsemblPlants"/>
        </authorList>
    </citation>
    <scope>IDENTIFICATION</scope>
</reference>
<dbReference type="PANTHER" id="PTHR31828:SF1">
    <property type="entry name" value="PHOSPHOLIPASE A1-IIGAMMA"/>
    <property type="match status" value="1"/>
</dbReference>